<dbReference type="EMBL" id="HG677513">
    <property type="protein sequence ID" value="CDJ44704.1"/>
    <property type="molecule type" value="Genomic_DNA"/>
</dbReference>
<reference evidence="3" key="2">
    <citation type="submission" date="2013-10" db="EMBL/GenBank/DDBJ databases">
        <authorList>
            <person name="Aslett M."/>
        </authorList>
    </citation>
    <scope>NUCLEOTIDE SEQUENCE [LARGE SCALE GENOMIC DNA]</scope>
    <source>
        <strain evidence="3">Houghton</strain>
    </source>
</reference>
<dbReference type="Gene3D" id="2.60.40.10">
    <property type="entry name" value="Immunoglobulins"/>
    <property type="match status" value="1"/>
</dbReference>
<dbReference type="GO" id="GO:0004135">
    <property type="term" value="F:amylo-alpha-1,6-glucosidase activity"/>
    <property type="evidence" value="ECO:0007669"/>
    <property type="project" value="InterPro"/>
</dbReference>
<dbReference type="OrthoDB" id="10248904at2759"/>
<dbReference type="InterPro" id="IPR013783">
    <property type="entry name" value="Ig-like_fold"/>
</dbReference>
<proteinExistence type="predicted"/>
<feature type="domain" description="Glycogen debranching enzyme central" evidence="1">
    <location>
        <begin position="202"/>
        <end position="457"/>
    </location>
</feature>
<dbReference type="PANTHER" id="PTHR10569:SF2">
    <property type="entry name" value="GLYCOGEN DEBRANCHING ENZYME"/>
    <property type="match status" value="1"/>
</dbReference>
<dbReference type="InterPro" id="IPR032788">
    <property type="entry name" value="AGL_central"/>
</dbReference>
<dbReference type="PANTHER" id="PTHR10569">
    <property type="entry name" value="GLYCOGEN DEBRANCHING ENZYME"/>
    <property type="match status" value="1"/>
</dbReference>
<name>U6L804_EIMTE</name>
<evidence type="ECO:0000259" key="2">
    <source>
        <dbReference type="Pfam" id="PF16561"/>
    </source>
</evidence>
<accession>U6L804</accession>
<dbReference type="AlphaFoldDB" id="U6L804"/>
<dbReference type="SUPFAM" id="SSF81296">
    <property type="entry name" value="E set domains"/>
    <property type="match status" value="1"/>
</dbReference>
<evidence type="ECO:0000313" key="3">
    <source>
        <dbReference type="EMBL" id="CDJ44704.1"/>
    </source>
</evidence>
<organism evidence="3 4">
    <name type="scientific">Eimeria tenella</name>
    <name type="common">Coccidian parasite</name>
    <dbReference type="NCBI Taxonomy" id="5802"/>
    <lineage>
        <taxon>Eukaryota</taxon>
        <taxon>Sar</taxon>
        <taxon>Alveolata</taxon>
        <taxon>Apicomplexa</taxon>
        <taxon>Conoidasida</taxon>
        <taxon>Coccidia</taxon>
        <taxon>Eucoccidiorida</taxon>
        <taxon>Eimeriorina</taxon>
        <taxon>Eimeriidae</taxon>
        <taxon>Eimeria</taxon>
    </lineage>
</organism>
<dbReference type="Pfam" id="PF16561">
    <property type="entry name" value="AMPK1_CBM"/>
    <property type="match status" value="1"/>
</dbReference>
<feature type="non-terminal residue" evidence="3">
    <location>
        <position position="1"/>
    </location>
</feature>
<feature type="domain" description="AMP-activated protein kinase glycogen-binding" evidence="2">
    <location>
        <begin position="104"/>
        <end position="189"/>
    </location>
</feature>
<dbReference type="InterPro" id="IPR010401">
    <property type="entry name" value="AGL/Gdb1"/>
</dbReference>
<dbReference type="RefSeq" id="XP_013235452.1">
    <property type="nucleotide sequence ID" value="XM_013379998.1"/>
</dbReference>
<dbReference type="InterPro" id="IPR014756">
    <property type="entry name" value="Ig_E-set"/>
</dbReference>
<dbReference type="VEuPathDB" id="ToxoDB:ETH2_0938900"/>
<evidence type="ECO:0000259" key="1">
    <source>
        <dbReference type="Pfam" id="PF14702"/>
    </source>
</evidence>
<dbReference type="VEuPathDB" id="ToxoDB:ETH_00034230"/>
<keyword evidence="4" id="KW-1185">Reference proteome</keyword>
<dbReference type="GeneID" id="25255912"/>
<dbReference type="CDD" id="cd02859">
    <property type="entry name" value="E_set_AMPKbeta_like_N"/>
    <property type="match status" value="1"/>
</dbReference>
<dbReference type="GO" id="GO:0004134">
    <property type="term" value="F:4-alpha-glucanotransferase activity"/>
    <property type="evidence" value="ECO:0007669"/>
    <property type="project" value="InterPro"/>
</dbReference>
<dbReference type="InterPro" id="IPR032640">
    <property type="entry name" value="AMPK1_CBM"/>
</dbReference>
<dbReference type="Proteomes" id="UP000030747">
    <property type="component" value="Unassembled WGS sequence"/>
</dbReference>
<feature type="non-terminal residue" evidence="3">
    <location>
        <position position="571"/>
    </location>
</feature>
<dbReference type="Pfam" id="PF14702">
    <property type="entry name" value="hGDE_central"/>
    <property type="match status" value="1"/>
</dbReference>
<dbReference type="GO" id="GO:0005980">
    <property type="term" value="P:glycogen catabolic process"/>
    <property type="evidence" value="ECO:0007669"/>
    <property type="project" value="InterPro"/>
</dbReference>
<sequence>PLPASLCPALFYDCTHDNEPAASKFTPAATLAFAAVAAAAAAACGSTRGTDELVPFTLSVVHERRLYHDFHPEVPLRNPAAAAAAAAAKPAAAAAEAAAEEGVEVVWPGEAQQVAVRGEWDGWAADVPLERCSKGLGFRVLLQQQQHFRNPQGSKKETVQFKFIVDGQWRYSPSSPTVSDGRGNINNIAALPGAKLPGSLPGLLGVRPVLNRLHLRLAEEGFSQFAVELLGEDLILIKRINPQTLNCCYTLARCAYPGCNAEAPLPPVVLSGKITEVALVASLHAECGAVGRFAADSNFINGVEGLARVYEGLESVGQCTYTAATGETTLLLQQQFVPGSAAVLFTAPEDPLLLQQLQQQLRETVERAPALLAAAAAAELNCLLYKCNSEETDASCGARGVYVLPGFGPLVYSGLAGLVGAFDAARQQQQQQQQQQQPICENLRAGLWLLQYTVDRLAGQSTLLPLQQQLQQTLLLLQQLKGYNWIRPYIVDRLISGVYAQVGALVWSRIPAAAPRPRLAAVLRRCCFRPTHLGIERSQPCCWAAPLRHGLYAQLGPRHFHRHQGHTHCHR</sequence>
<protein>
    <submittedName>
        <fullName evidence="3">Glycogen debranching enzyme, putative</fullName>
    </submittedName>
</protein>
<reference evidence="3" key="1">
    <citation type="submission" date="2013-10" db="EMBL/GenBank/DDBJ databases">
        <title>Genomic analysis of the causative agents of coccidiosis in chickens.</title>
        <authorList>
            <person name="Reid A.J."/>
            <person name="Blake D."/>
            <person name="Billington K."/>
            <person name="Browne H."/>
            <person name="Dunn M."/>
            <person name="Hung S."/>
            <person name="Kawahara F."/>
            <person name="Miranda-Saavedra D."/>
            <person name="Mourier T."/>
            <person name="Nagra H."/>
            <person name="Otto T.D."/>
            <person name="Rawlings N."/>
            <person name="Sanchez A."/>
            <person name="Sanders M."/>
            <person name="Subramaniam C."/>
            <person name="Tay Y."/>
            <person name="Dear P."/>
            <person name="Doerig C."/>
            <person name="Gruber A."/>
            <person name="Parkinson J."/>
            <person name="Shirley M."/>
            <person name="Wan K.L."/>
            <person name="Berriman M."/>
            <person name="Tomley F."/>
            <person name="Pain A."/>
        </authorList>
    </citation>
    <scope>NUCLEOTIDE SEQUENCE [LARGE SCALE GENOMIC DNA]</scope>
    <source>
        <strain evidence="3">Houghton</strain>
    </source>
</reference>
<evidence type="ECO:0000313" key="4">
    <source>
        <dbReference type="Proteomes" id="UP000030747"/>
    </source>
</evidence>
<gene>
    <name evidence="3" type="ORF">ETH_00034230</name>
</gene>